<evidence type="ECO:0000256" key="3">
    <source>
        <dbReference type="ARBA" id="ARBA00022692"/>
    </source>
</evidence>
<keyword evidence="4 7" id="KW-1133">Transmembrane helix</keyword>
<feature type="transmembrane region" description="Helical" evidence="7">
    <location>
        <begin position="539"/>
        <end position="562"/>
    </location>
</feature>
<accession>A0A2T9Z1W9</accession>
<reference evidence="9 10" key="1">
    <citation type="journal article" date="2018" name="MBio">
        <title>Comparative Genomics Reveals the Core Gene Toolbox for the Fungus-Insect Symbiosis.</title>
        <authorList>
            <person name="Wang Y."/>
            <person name="Stata M."/>
            <person name="Wang W."/>
            <person name="Stajich J.E."/>
            <person name="White M.M."/>
            <person name="Moncalvo J.M."/>
        </authorList>
    </citation>
    <scope>NUCLEOTIDE SEQUENCE [LARGE SCALE GENOMIC DNA]</scope>
    <source>
        <strain evidence="9 10">AUS-77-4</strain>
    </source>
</reference>
<evidence type="ECO:0000256" key="2">
    <source>
        <dbReference type="ARBA" id="ARBA00008066"/>
    </source>
</evidence>
<feature type="domain" description="Amino acid transporter transmembrane" evidence="8">
    <location>
        <begin position="216"/>
        <end position="624"/>
    </location>
</feature>
<keyword evidence="5 7" id="KW-0472">Membrane</keyword>
<feature type="transmembrane region" description="Helical" evidence="7">
    <location>
        <begin position="497"/>
        <end position="518"/>
    </location>
</feature>
<protein>
    <recommendedName>
        <fullName evidence="8">Amino acid transporter transmembrane domain-containing protein</fullName>
    </recommendedName>
</protein>
<dbReference type="AlphaFoldDB" id="A0A2T9Z1W9"/>
<evidence type="ECO:0000313" key="10">
    <source>
        <dbReference type="Proteomes" id="UP000245699"/>
    </source>
</evidence>
<dbReference type="OrthoDB" id="40134at2759"/>
<evidence type="ECO:0000256" key="6">
    <source>
        <dbReference type="SAM" id="MobiDB-lite"/>
    </source>
</evidence>
<keyword evidence="10" id="KW-1185">Reference proteome</keyword>
<dbReference type="GO" id="GO:0005774">
    <property type="term" value="C:vacuolar membrane"/>
    <property type="evidence" value="ECO:0007669"/>
    <property type="project" value="TreeGrafter"/>
</dbReference>
<dbReference type="PANTHER" id="PTHR22950:SF349">
    <property type="entry name" value="AMINO ACID TRANSPORTER TRANSMEMBRANE DOMAIN-CONTAINING PROTEIN"/>
    <property type="match status" value="1"/>
</dbReference>
<feature type="transmembrane region" description="Helical" evidence="7">
    <location>
        <begin position="336"/>
        <end position="352"/>
    </location>
</feature>
<evidence type="ECO:0000259" key="8">
    <source>
        <dbReference type="Pfam" id="PF01490"/>
    </source>
</evidence>
<organism evidence="9 10">
    <name type="scientific">Furculomyces boomerangus</name>
    <dbReference type="NCBI Taxonomy" id="61424"/>
    <lineage>
        <taxon>Eukaryota</taxon>
        <taxon>Fungi</taxon>
        <taxon>Fungi incertae sedis</taxon>
        <taxon>Zoopagomycota</taxon>
        <taxon>Kickxellomycotina</taxon>
        <taxon>Harpellomycetes</taxon>
        <taxon>Harpellales</taxon>
        <taxon>Harpellaceae</taxon>
        <taxon>Furculomyces</taxon>
    </lineage>
</organism>
<gene>
    <name evidence="9" type="ORF">BB559_001425</name>
</gene>
<evidence type="ECO:0000256" key="5">
    <source>
        <dbReference type="ARBA" id="ARBA00023136"/>
    </source>
</evidence>
<comment type="similarity">
    <text evidence="2">Belongs to the amino acid/polyamine transporter 2 family.</text>
</comment>
<feature type="transmembrane region" description="Helical" evidence="7">
    <location>
        <begin position="359"/>
        <end position="383"/>
    </location>
</feature>
<feature type="transmembrane region" description="Helical" evidence="7">
    <location>
        <begin position="297"/>
        <end position="324"/>
    </location>
</feature>
<dbReference type="Pfam" id="PF01490">
    <property type="entry name" value="Aa_trans"/>
    <property type="match status" value="1"/>
</dbReference>
<feature type="compositionally biased region" description="Basic and acidic residues" evidence="6">
    <location>
        <begin position="24"/>
        <end position="34"/>
    </location>
</feature>
<feature type="region of interest" description="Disordered" evidence="6">
    <location>
        <begin position="15"/>
        <end position="75"/>
    </location>
</feature>
<comment type="subcellular location">
    <subcellularLocation>
        <location evidence="1">Membrane</location>
        <topology evidence="1">Multi-pass membrane protein</topology>
    </subcellularLocation>
</comment>
<feature type="transmembrane region" description="Helical" evidence="7">
    <location>
        <begin position="419"/>
        <end position="441"/>
    </location>
</feature>
<dbReference type="Proteomes" id="UP000245699">
    <property type="component" value="Unassembled WGS sequence"/>
</dbReference>
<keyword evidence="3 7" id="KW-0812">Transmembrane</keyword>
<feature type="transmembrane region" description="Helical" evidence="7">
    <location>
        <begin position="246"/>
        <end position="271"/>
    </location>
</feature>
<dbReference type="STRING" id="61424.A0A2T9Z1W9"/>
<name>A0A2T9Z1W9_9FUNG</name>
<feature type="transmembrane region" description="Helical" evidence="7">
    <location>
        <begin position="568"/>
        <end position="592"/>
    </location>
</feature>
<dbReference type="PANTHER" id="PTHR22950">
    <property type="entry name" value="AMINO ACID TRANSPORTER"/>
    <property type="match status" value="1"/>
</dbReference>
<comment type="caution">
    <text evidence="9">The sequence shown here is derived from an EMBL/GenBank/DDBJ whole genome shotgun (WGS) entry which is preliminary data.</text>
</comment>
<feature type="transmembrane region" description="Helical" evidence="7">
    <location>
        <begin position="453"/>
        <end position="477"/>
    </location>
</feature>
<evidence type="ECO:0000256" key="1">
    <source>
        <dbReference type="ARBA" id="ARBA00004141"/>
    </source>
</evidence>
<feature type="transmembrane region" description="Helical" evidence="7">
    <location>
        <begin position="217"/>
        <end position="240"/>
    </location>
</feature>
<evidence type="ECO:0000256" key="4">
    <source>
        <dbReference type="ARBA" id="ARBA00022989"/>
    </source>
</evidence>
<feature type="transmembrane region" description="Helical" evidence="7">
    <location>
        <begin position="604"/>
        <end position="629"/>
    </location>
</feature>
<evidence type="ECO:0000256" key="7">
    <source>
        <dbReference type="SAM" id="Phobius"/>
    </source>
</evidence>
<dbReference type="InterPro" id="IPR013057">
    <property type="entry name" value="AA_transpt_TM"/>
</dbReference>
<evidence type="ECO:0000313" key="9">
    <source>
        <dbReference type="EMBL" id="PVU98598.1"/>
    </source>
</evidence>
<sequence length="635" mass="71920">MIEVQTINDFGFTTDQNRYQNSTKEQRELPRLELMESSSTLYNPDMYAKGNSNPQKTKKKRRGSEKKPVGSENQEELVLPLTTKDYEEMSSSHDTIKYEKEKVEKHNYLNRTSVLEDAYTAQTYLNEVNSSQHDTPINPYFNDDRSRNMIRLQKSKRLSKLREVNYEGAQDKKHALGTVDGTEDGELLSDGTEEFDENEDFYWNDGSRPAQSDNKTISTYVALFLYLCVTINVGALQVPFAFTTGGWLTILFMLIAMVASMITGIMSYQCLEFNQGVYKRNFHHIAKLAFGRTGYRISLILSNINIMSSCITLLSVIGNILGFLFQNRRQTVDKRIWELLFSAFILLQFLVLRKFSGFAAIGAVGGIFAVFMVLLYGIMGFIIKDTYEITSSAEGYYNFNSIKYDQLGLVIPNTSFSSIYFPVSMAFSAFSFGGTPIHTIIQQNMTTPKNWPVVLFVGSIVAAFCLILFGSGMYHSLGNIASLGIVPYQLPINDLSRVTYFFTIAHSLILIPIYFYTISYDWESSFQLNKSNAYRSHRAIVIIRIFLRCLLWVVMLILACFIPKSYQFFNVLSVFSSGIVYYIIPASCYLTINGWKSCSKVEKLGTILVISVGIIVSLFGTAGSAFYFAKGTQVK</sequence>
<dbReference type="GO" id="GO:0015179">
    <property type="term" value="F:L-amino acid transmembrane transporter activity"/>
    <property type="evidence" value="ECO:0007669"/>
    <property type="project" value="TreeGrafter"/>
</dbReference>
<proteinExistence type="inferred from homology"/>
<dbReference type="EMBL" id="MBFT01000073">
    <property type="protein sequence ID" value="PVU98598.1"/>
    <property type="molecule type" value="Genomic_DNA"/>
</dbReference>